<dbReference type="CDD" id="cd02440">
    <property type="entry name" value="AdoMet_MTases"/>
    <property type="match status" value="1"/>
</dbReference>
<dbReference type="EMBL" id="BMMK01000009">
    <property type="protein sequence ID" value="GGM52767.1"/>
    <property type="molecule type" value="Genomic_DNA"/>
</dbReference>
<keyword evidence="3" id="KW-0949">S-adenosyl-L-methionine</keyword>
<keyword evidence="1" id="KW-0489">Methyltransferase</keyword>
<keyword evidence="5" id="KW-1185">Reference proteome</keyword>
<proteinExistence type="predicted"/>
<dbReference type="SUPFAM" id="SSF53335">
    <property type="entry name" value="S-adenosyl-L-methionine-dependent methyltransferases"/>
    <property type="match status" value="1"/>
</dbReference>
<comment type="caution">
    <text evidence="4">The sequence shown here is derived from an EMBL/GenBank/DDBJ whole genome shotgun (WGS) entry which is preliminary data.</text>
</comment>
<accession>A0A8J3CDJ8</accession>
<evidence type="ECO:0000256" key="3">
    <source>
        <dbReference type="ARBA" id="ARBA00022691"/>
    </source>
</evidence>
<dbReference type="InterPro" id="IPR002935">
    <property type="entry name" value="SAM_O-MeTrfase"/>
</dbReference>
<sequence>MDSELVCSVLDRIFAAGKDDAQVIRQLARERPDVGPHKERRTLHDLPAQELAEVLSGVPIPVPRAAGELLYVLARACGARRVVEYGTSHGVSTIYLAAAVRDNGGGQVIGTELQPNKVPIAEANLVEARLDDLVEIRTGDARDTLRELPGPVDLLLVDGFASLYLEVLRLVEPFLAPGALVVADGMPEGPKILREYLDHVRNPANGYLSVSLPIGDGIELSLRTRNFSCTSRDRT</sequence>
<dbReference type="PANTHER" id="PTHR43167:SF1">
    <property type="entry name" value="PUTATIVE (AFU_ORTHOLOGUE AFUA_6G01830)-RELATED"/>
    <property type="match status" value="1"/>
</dbReference>
<dbReference type="InterPro" id="IPR029063">
    <property type="entry name" value="SAM-dependent_MTases_sf"/>
</dbReference>
<dbReference type="AlphaFoldDB" id="A0A8J3CDJ8"/>
<evidence type="ECO:0000313" key="4">
    <source>
        <dbReference type="EMBL" id="GGM52767.1"/>
    </source>
</evidence>
<protein>
    <submittedName>
        <fullName evidence="4">O-methyltransferase</fullName>
    </submittedName>
</protein>
<reference evidence="4" key="2">
    <citation type="submission" date="2020-09" db="EMBL/GenBank/DDBJ databases">
        <authorList>
            <person name="Sun Q."/>
            <person name="Zhou Y."/>
        </authorList>
    </citation>
    <scope>NUCLEOTIDE SEQUENCE</scope>
    <source>
        <strain evidence="4">CGMCC 4.5737</strain>
    </source>
</reference>
<dbReference type="PANTHER" id="PTHR43167">
    <property type="entry name" value="PUTATIVE (AFU_ORTHOLOGUE AFUA_6G01830)-RELATED"/>
    <property type="match status" value="1"/>
</dbReference>
<organism evidence="4 5">
    <name type="scientific">Longimycelium tulufanense</name>
    <dbReference type="NCBI Taxonomy" id="907463"/>
    <lineage>
        <taxon>Bacteria</taxon>
        <taxon>Bacillati</taxon>
        <taxon>Actinomycetota</taxon>
        <taxon>Actinomycetes</taxon>
        <taxon>Pseudonocardiales</taxon>
        <taxon>Pseudonocardiaceae</taxon>
        <taxon>Longimycelium</taxon>
    </lineage>
</organism>
<keyword evidence="2" id="KW-0808">Transferase</keyword>
<gene>
    <name evidence="4" type="ORF">GCM10012275_24670</name>
</gene>
<dbReference type="Gene3D" id="3.40.50.150">
    <property type="entry name" value="Vaccinia Virus protein VP39"/>
    <property type="match status" value="1"/>
</dbReference>
<evidence type="ECO:0000256" key="1">
    <source>
        <dbReference type="ARBA" id="ARBA00022603"/>
    </source>
</evidence>
<evidence type="ECO:0000313" key="5">
    <source>
        <dbReference type="Proteomes" id="UP000637578"/>
    </source>
</evidence>
<dbReference type="GO" id="GO:0008171">
    <property type="term" value="F:O-methyltransferase activity"/>
    <property type="evidence" value="ECO:0007669"/>
    <property type="project" value="InterPro"/>
</dbReference>
<reference evidence="4" key="1">
    <citation type="journal article" date="2014" name="Int. J. Syst. Evol. Microbiol.">
        <title>Complete genome sequence of Corynebacterium casei LMG S-19264T (=DSM 44701T), isolated from a smear-ripened cheese.</title>
        <authorList>
            <consortium name="US DOE Joint Genome Institute (JGI-PGF)"/>
            <person name="Walter F."/>
            <person name="Albersmeier A."/>
            <person name="Kalinowski J."/>
            <person name="Ruckert C."/>
        </authorList>
    </citation>
    <scope>NUCLEOTIDE SEQUENCE</scope>
    <source>
        <strain evidence="4">CGMCC 4.5737</strain>
    </source>
</reference>
<dbReference type="Pfam" id="PF13578">
    <property type="entry name" value="Methyltransf_24"/>
    <property type="match status" value="1"/>
</dbReference>
<dbReference type="PROSITE" id="PS51682">
    <property type="entry name" value="SAM_OMT_I"/>
    <property type="match status" value="1"/>
</dbReference>
<name>A0A8J3CDJ8_9PSEU</name>
<evidence type="ECO:0000256" key="2">
    <source>
        <dbReference type="ARBA" id="ARBA00022679"/>
    </source>
</evidence>
<dbReference type="Proteomes" id="UP000637578">
    <property type="component" value="Unassembled WGS sequence"/>
</dbReference>
<dbReference type="GO" id="GO:0032259">
    <property type="term" value="P:methylation"/>
    <property type="evidence" value="ECO:0007669"/>
    <property type="project" value="UniProtKB-KW"/>
</dbReference>